<sequence>MDYFFVYHFHYMDIKQMIMRHSRKDTFSVINGERSVFIVPTEFDYAVFFLPIIITIAFIFIQLKRTILSGMTLNI</sequence>
<reference evidence="2" key="1">
    <citation type="submission" date="2019-08" db="EMBL/GenBank/DDBJ databases">
        <authorList>
            <person name="Kucharzyk K."/>
            <person name="Murdoch R.W."/>
            <person name="Higgins S."/>
            <person name="Loffler F."/>
        </authorList>
    </citation>
    <scope>NUCLEOTIDE SEQUENCE</scope>
</reference>
<organism evidence="2">
    <name type="scientific">bioreactor metagenome</name>
    <dbReference type="NCBI Taxonomy" id="1076179"/>
    <lineage>
        <taxon>unclassified sequences</taxon>
        <taxon>metagenomes</taxon>
        <taxon>ecological metagenomes</taxon>
    </lineage>
</organism>
<protein>
    <submittedName>
        <fullName evidence="2">Uncharacterized protein</fullName>
    </submittedName>
</protein>
<dbReference type="AlphaFoldDB" id="A0A645FIM2"/>
<keyword evidence="1" id="KW-1133">Transmembrane helix</keyword>
<keyword evidence="1" id="KW-0472">Membrane</keyword>
<evidence type="ECO:0000256" key="1">
    <source>
        <dbReference type="SAM" id="Phobius"/>
    </source>
</evidence>
<gene>
    <name evidence="2" type="ORF">SDC9_160807</name>
</gene>
<proteinExistence type="predicted"/>
<accession>A0A645FIM2</accession>
<name>A0A645FIM2_9ZZZZ</name>
<comment type="caution">
    <text evidence="2">The sequence shown here is derived from an EMBL/GenBank/DDBJ whole genome shotgun (WGS) entry which is preliminary data.</text>
</comment>
<feature type="transmembrane region" description="Helical" evidence="1">
    <location>
        <begin position="45"/>
        <end position="63"/>
    </location>
</feature>
<dbReference type="EMBL" id="VSSQ01059977">
    <property type="protein sequence ID" value="MPN13486.1"/>
    <property type="molecule type" value="Genomic_DNA"/>
</dbReference>
<keyword evidence="1" id="KW-0812">Transmembrane</keyword>
<evidence type="ECO:0000313" key="2">
    <source>
        <dbReference type="EMBL" id="MPN13486.1"/>
    </source>
</evidence>